<evidence type="ECO:0000313" key="3">
    <source>
        <dbReference type="Proteomes" id="UP000324800"/>
    </source>
</evidence>
<accession>A0A5J4X1A1</accession>
<dbReference type="EMBL" id="SNRW01000450">
    <property type="protein sequence ID" value="KAA6401078.1"/>
    <property type="molecule type" value="Genomic_DNA"/>
</dbReference>
<feature type="compositionally biased region" description="Basic residues" evidence="1">
    <location>
        <begin position="165"/>
        <end position="174"/>
    </location>
</feature>
<reference evidence="2 3" key="1">
    <citation type="submission" date="2019-03" db="EMBL/GenBank/DDBJ databases">
        <title>Single cell metagenomics reveals metabolic interactions within the superorganism composed of flagellate Streblomastix strix and complex community of Bacteroidetes bacteria on its surface.</title>
        <authorList>
            <person name="Treitli S.C."/>
            <person name="Kolisko M."/>
            <person name="Husnik F."/>
            <person name="Keeling P."/>
            <person name="Hampl V."/>
        </authorList>
    </citation>
    <scope>NUCLEOTIDE SEQUENCE [LARGE SCALE GENOMIC DNA]</scope>
    <source>
        <strain evidence="2">ST1C</strain>
    </source>
</reference>
<name>A0A5J4X1A1_9EUKA</name>
<feature type="compositionally biased region" description="Basic and acidic residues" evidence="1">
    <location>
        <begin position="183"/>
        <end position="194"/>
    </location>
</feature>
<sequence>MKAQAQETQCFNLEFRDDELRKEMAKIVGVLRHSKFYPDKIAPRHSWKRSLEANSRRYENLWSTSNPAEMQPSEASHVYAECASAVSLAKSVQIADIHHTISEQLPSGYLIDAYLMCLTAGARLRSIRFVYPTQGQSRYQASGNYRSAPAQCPSTYENAPYYGRRNNHRERGHRQPNDNQHAQNRERRAEQNPL</sequence>
<organism evidence="2 3">
    <name type="scientific">Streblomastix strix</name>
    <dbReference type="NCBI Taxonomy" id="222440"/>
    <lineage>
        <taxon>Eukaryota</taxon>
        <taxon>Metamonada</taxon>
        <taxon>Preaxostyla</taxon>
        <taxon>Oxymonadida</taxon>
        <taxon>Streblomastigidae</taxon>
        <taxon>Streblomastix</taxon>
    </lineage>
</organism>
<dbReference type="AlphaFoldDB" id="A0A5J4X1A1"/>
<evidence type="ECO:0000256" key="1">
    <source>
        <dbReference type="SAM" id="MobiDB-lite"/>
    </source>
</evidence>
<gene>
    <name evidence="2" type="ORF">EZS28_003399</name>
</gene>
<comment type="caution">
    <text evidence="2">The sequence shown here is derived from an EMBL/GenBank/DDBJ whole genome shotgun (WGS) entry which is preliminary data.</text>
</comment>
<evidence type="ECO:0000313" key="2">
    <source>
        <dbReference type="EMBL" id="KAA6401078.1"/>
    </source>
</evidence>
<dbReference type="Proteomes" id="UP000324800">
    <property type="component" value="Unassembled WGS sequence"/>
</dbReference>
<proteinExistence type="predicted"/>
<protein>
    <submittedName>
        <fullName evidence="2">Uncharacterized protein</fullName>
    </submittedName>
</protein>
<feature type="region of interest" description="Disordered" evidence="1">
    <location>
        <begin position="142"/>
        <end position="194"/>
    </location>
</feature>